<dbReference type="AlphaFoldDB" id="A0A5R9J6J4"/>
<dbReference type="PANTHER" id="PTHR47429">
    <property type="entry name" value="PROTEIN TWIN LOV 1"/>
    <property type="match status" value="1"/>
</dbReference>
<organism evidence="5 6">
    <name type="scientific">Lichenicoccus roseus</name>
    <dbReference type="NCBI Taxonomy" id="2683649"/>
    <lineage>
        <taxon>Bacteria</taxon>
        <taxon>Pseudomonadati</taxon>
        <taxon>Pseudomonadota</taxon>
        <taxon>Alphaproteobacteria</taxon>
        <taxon>Acetobacterales</taxon>
        <taxon>Acetobacteraceae</taxon>
        <taxon>Lichenicoccus</taxon>
    </lineage>
</organism>
<keyword evidence="6" id="KW-1185">Reference proteome</keyword>
<dbReference type="Proteomes" id="UP000305654">
    <property type="component" value="Unassembled WGS sequence"/>
</dbReference>
<dbReference type="PANTHER" id="PTHR47429:SF2">
    <property type="entry name" value="PROTEIN TWIN LOV 1"/>
    <property type="match status" value="1"/>
</dbReference>
<keyword evidence="3" id="KW-0157">Chromophore</keyword>
<accession>A0A5R9J6J4</accession>
<evidence type="ECO:0000256" key="3">
    <source>
        <dbReference type="ARBA" id="ARBA00022991"/>
    </source>
</evidence>
<keyword evidence="2" id="KW-0288">FMN</keyword>
<gene>
    <name evidence="5" type="ORF">FE263_11095</name>
</gene>
<evidence type="ECO:0000313" key="6">
    <source>
        <dbReference type="Proteomes" id="UP000305654"/>
    </source>
</evidence>
<sequence length="195" mass="21584">MLTAPEIRTALTLAMQHSTAPMVLSDPNLPDTPMVAVNAAFARLSGYPVEEIVGRNCRFLQGPRTDPVSPLRIRKCLDAGQGCIEWIVNYRRDGSHFYNLLFISPVRDRQGNLLFFFGNQLDITMGSPTWLNEVLFGSAHVVPALEDEFHALLEGVSVAARTEGLERIVAAAHRLAEISTKLEPGTLDTLRSEQR</sequence>
<dbReference type="Gene3D" id="3.30.450.20">
    <property type="entry name" value="PAS domain"/>
    <property type="match status" value="1"/>
</dbReference>
<dbReference type="NCBIfam" id="TIGR00229">
    <property type="entry name" value="sensory_box"/>
    <property type="match status" value="1"/>
</dbReference>
<dbReference type="SUPFAM" id="SSF55785">
    <property type="entry name" value="PYP-like sensor domain (PAS domain)"/>
    <property type="match status" value="1"/>
</dbReference>
<evidence type="ECO:0000256" key="2">
    <source>
        <dbReference type="ARBA" id="ARBA00022643"/>
    </source>
</evidence>
<comment type="caution">
    <text evidence="5">The sequence shown here is derived from an EMBL/GenBank/DDBJ whole genome shotgun (WGS) entry which is preliminary data.</text>
</comment>
<reference evidence="5 6" key="1">
    <citation type="submission" date="2019-05" db="EMBL/GenBank/DDBJ databases">
        <authorList>
            <person name="Pankratov T."/>
            <person name="Grouzdev D."/>
        </authorList>
    </citation>
    <scope>NUCLEOTIDE SEQUENCE [LARGE SCALE GENOMIC DNA]</scope>
    <source>
        <strain evidence="5 6">KEBCLARHB70R</strain>
    </source>
</reference>
<name>A0A5R9J6J4_9PROT</name>
<dbReference type="OrthoDB" id="7991996at2"/>
<dbReference type="RefSeq" id="WP_138326051.1">
    <property type="nucleotide sequence ID" value="NZ_VCDI01000003.1"/>
</dbReference>
<keyword evidence="1" id="KW-0285">Flavoprotein</keyword>
<dbReference type="InterPro" id="IPR000014">
    <property type="entry name" value="PAS"/>
</dbReference>
<evidence type="ECO:0000313" key="5">
    <source>
        <dbReference type="EMBL" id="TLU72589.1"/>
    </source>
</evidence>
<protein>
    <submittedName>
        <fullName evidence="5">PAS domain-containing protein</fullName>
    </submittedName>
</protein>
<proteinExistence type="predicted"/>
<evidence type="ECO:0000259" key="4">
    <source>
        <dbReference type="PROSITE" id="PS50112"/>
    </source>
</evidence>
<dbReference type="PROSITE" id="PS50112">
    <property type="entry name" value="PAS"/>
    <property type="match status" value="1"/>
</dbReference>
<dbReference type="CDD" id="cd00130">
    <property type="entry name" value="PAS"/>
    <property type="match status" value="1"/>
</dbReference>
<dbReference type="InterPro" id="IPR035965">
    <property type="entry name" value="PAS-like_dom_sf"/>
</dbReference>
<evidence type="ECO:0000256" key="1">
    <source>
        <dbReference type="ARBA" id="ARBA00022630"/>
    </source>
</evidence>
<feature type="domain" description="PAS" evidence="4">
    <location>
        <begin position="7"/>
        <end position="56"/>
    </location>
</feature>
<dbReference type="EMBL" id="VCDI01000003">
    <property type="protein sequence ID" value="TLU72589.1"/>
    <property type="molecule type" value="Genomic_DNA"/>
</dbReference>
<dbReference type="Pfam" id="PF13426">
    <property type="entry name" value="PAS_9"/>
    <property type="match status" value="1"/>
</dbReference>